<evidence type="ECO:0000256" key="1">
    <source>
        <dbReference type="ARBA" id="ARBA00009986"/>
    </source>
</evidence>
<sequence length="478" mass="51320">MQMIIGGNYVDASDKAVKDVLDPGTMNVIETIPMATEEDVKKAVAAAKEGQKLWEKIPLHMRIDTLRKFHDLFIGEKDAFVQLAAKEMGKTVAHAEAEVLNAASLIEHFCDAARTLKGESYPAGDHYSNEADMMITVREPHGVVACILPFNFPFELFCHKVVPALLMGNAVVIKPATETPLCNLKMAGLLLDAGVEPKAVNFITGSGGKVGTWITTSKDVDAVTFTGSTAVGTQIAKNCAENLTRVSLELGGNDALIVLEDADMDYAVAEVVGGRAYCSGQVCCASKRILVQNSIKAPFTEKLIKALKKEKPGNQFDPESTYGPQVSEQAAIEVEGYINETIKQGGKLLLGGKRFDRTFIEPTVIEVTKNLDVALDMEIFGPVWPIIGFDTVEEACEISNASMYGLSGGVITNDINKGMHIAKTMEAGCCVVNGGGCYRAPGQPFGGYKMSGIGAEGGTYTLEEMSQVKSIVLRNAYK</sequence>
<keyword evidence="7" id="KW-1185">Reference proteome</keyword>
<dbReference type="Pfam" id="PF00171">
    <property type="entry name" value="Aldedh"/>
    <property type="match status" value="1"/>
</dbReference>
<dbReference type="FunFam" id="3.40.605.10:FF:000007">
    <property type="entry name" value="NAD/NADP-dependent betaine aldehyde dehydrogenase"/>
    <property type="match status" value="1"/>
</dbReference>
<reference evidence="6" key="1">
    <citation type="submission" date="2022-09" db="EMBL/GenBank/DDBJ databases">
        <title>Culturomic study of gut microbiota in children with autism spectrum disorder.</title>
        <authorList>
            <person name="Efimov B.A."/>
            <person name="Chaplin A.V."/>
            <person name="Sokolova S.R."/>
            <person name="Pikina A.P."/>
            <person name="Korzhanova M."/>
            <person name="Belova V."/>
            <person name="Korostin D."/>
        </authorList>
    </citation>
    <scope>NUCLEOTIDE SEQUENCE</scope>
    <source>
        <strain evidence="6">ASD5510</strain>
    </source>
</reference>
<dbReference type="InterPro" id="IPR016162">
    <property type="entry name" value="Ald_DH_N"/>
</dbReference>
<keyword evidence="2 4" id="KW-0560">Oxidoreductase</keyword>
<dbReference type="InterPro" id="IPR029510">
    <property type="entry name" value="Ald_DH_CS_GLU"/>
</dbReference>
<gene>
    <name evidence="6" type="ORF">OBO34_02815</name>
</gene>
<dbReference type="PROSITE" id="PS00687">
    <property type="entry name" value="ALDEHYDE_DEHYDR_GLU"/>
    <property type="match status" value="1"/>
</dbReference>
<evidence type="ECO:0000313" key="7">
    <source>
        <dbReference type="Proteomes" id="UP001065549"/>
    </source>
</evidence>
<protein>
    <submittedName>
        <fullName evidence="6">Aldehyde dehydrogenase family protein</fullName>
    </submittedName>
</protein>
<dbReference type="AlphaFoldDB" id="A0A9J6QMW6"/>
<dbReference type="GO" id="GO:0016620">
    <property type="term" value="F:oxidoreductase activity, acting on the aldehyde or oxo group of donors, NAD or NADP as acceptor"/>
    <property type="evidence" value="ECO:0007669"/>
    <property type="project" value="InterPro"/>
</dbReference>
<feature type="active site" evidence="3">
    <location>
        <position position="249"/>
    </location>
</feature>
<evidence type="ECO:0000313" key="6">
    <source>
        <dbReference type="EMBL" id="MCU7377282.1"/>
    </source>
</evidence>
<evidence type="ECO:0000256" key="2">
    <source>
        <dbReference type="ARBA" id="ARBA00023002"/>
    </source>
</evidence>
<evidence type="ECO:0000259" key="5">
    <source>
        <dbReference type="Pfam" id="PF00171"/>
    </source>
</evidence>
<dbReference type="InterPro" id="IPR015590">
    <property type="entry name" value="Aldehyde_DH_dom"/>
</dbReference>
<dbReference type="PROSITE" id="PS00070">
    <property type="entry name" value="ALDEHYDE_DEHYDR_CYS"/>
    <property type="match status" value="1"/>
</dbReference>
<comment type="caution">
    <text evidence="6">The sequence shown here is derived from an EMBL/GenBank/DDBJ whole genome shotgun (WGS) entry which is preliminary data.</text>
</comment>
<organism evidence="6 7">
    <name type="scientific">Hominibacterium faecale</name>
    <dbReference type="NCBI Taxonomy" id="2839743"/>
    <lineage>
        <taxon>Bacteria</taxon>
        <taxon>Bacillati</taxon>
        <taxon>Bacillota</taxon>
        <taxon>Clostridia</taxon>
        <taxon>Peptostreptococcales</taxon>
        <taxon>Anaerovoracaceae</taxon>
        <taxon>Hominibacterium</taxon>
    </lineage>
</organism>
<proteinExistence type="inferred from homology"/>
<dbReference type="PANTHER" id="PTHR11699">
    <property type="entry name" value="ALDEHYDE DEHYDROGENASE-RELATED"/>
    <property type="match status" value="1"/>
</dbReference>
<comment type="similarity">
    <text evidence="1 4">Belongs to the aldehyde dehydrogenase family.</text>
</comment>
<dbReference type="InterPro" id="IPR016160">
    <property type="entry name" value="Ald_DH_CS_CYS"/>
</dbReference>
<dbReference type="Proteomes" id="UP001065549">
    <property type="component" value="Unassembled WGS sequence"/>
</dbReference>
<dbReference type="SUPFAM" id="SSF53720">
    <property type="entry name" value="ALDH-like"/>
    <property type="match status" value="1"/>
</dbReference>
<dbReference type="RefSeq" id="WP_253020699.1">
    <property type="nucleotide sequence ID" value="NZ_JAOSHN010000001.1"/>
</dbReference>
<dbReference type="CDD" id="cd07078">
    <property type="entry name" value="ALDH"/>
    <property type="match status" value="1"/>
</dbReference>
<dbReference type="Gene3D" id="3.40.605.10">
    <property type="entry name" value="Aldehyde Dehydrogenase, Chain A, domain 1"/>
    <property type="match status" value="1"/>
</dbReference>
<feature type="domain" description="Aldehyde dehydrogenase" evidence="5">
    <location>
        <begin position="10"/>
        <end position="471"/>
    </location>
</feature>
<dbReference type="InterPro" id="IPR016163">
    <property type="entry name" value="Ald_DH_C"/>
</dbReference>
<name>A0A9J6QMW6_9FIRM</name>
<evidence type="ECO:0000256" key="3">
    <source>
        <dbReference type="PROSITE-ProRule" id="PRU10007"/>
    </source>
</evidence>
<accession>A0A9J6QMW6</accession>
<dbReference type="EMBL" id="JAOSHN010000001">
    <property type="protein sequence ID" value="MCU7377282.1"/>
    <property type="molecule type" value="Genomic_DNA"/>
</dbReference>
<dbReference type="InterPro" id="IPR016161">
    <property type="entry name" value="Ald_DH/histidinol_DH"/>
</dbReference>
<evidence type="ECO:0000256" key="4">
    <source>
        <dbReference type="RuleBase" id="RU003345"/>
    </source>
</evidence>
<dbReference type="Gene3D" id="3.40.309.10">
    <property type="entry name" value="Aldehyde Dehydrogenase, Chain A, domain 2"/>
    <property type="match status" value="1"/>
</dbReference>